<reference evidence="13 14" key="1">
    <citation type="submission" date="2019-07" db="EMBL/GenBank/DDBJ databases">
        <title>Deinococcus detaillus sp. nov., isolated from humus soil in Antarctica.</title>
        <authorList>
            <person name="Zhang K."/>
        </authorList>
    </citation>
    <scope>NUCLEOTIDE SEQUENCE [LARGE SCALE GENOMIC DNA]</scope>
    <source>
        <strain evidence="13 14">H1</strain>
    </source>
</reference>
<evidence type="ECO:0000256" key="4">
    <source>
        <dbReference type="ARBA" id="ARBA00022679"/>
    </source>
</evidence>
<dbReference type="EMBL" id="VKDB01000005">
    <property type="protein sequence ID" value="TSA86369.1"/>
    <property type="molecule type" value="Genomic_DNA"/>
</dbReference>
<evidence type="ECO:0000256" key="10">
    <source>
        <dbReference type="ARBA" id="ARBA00057735"/>
    </source>
</evidence>
<dbReference type="SUPFAM" id="SSF52540">
    <property type="entry name" value="P-loop containing nucleoside triphosphate hydrolases"/>
    <property type="match status" value="1"/>
</dbReference>
<keyword evidence="6 11" id="KW-0547">Nucleotide-binding</keyword>
<dbReference type="InterPro" id="IPR039430">
    <property type="entry name" value="Thymidylate_kin-like_dom"/>
</dbReference>
<dbReference type="Proteomes" id="UP000316092">
    <property type="component" value="Unassembled WGS sequence"/>
</dbReference>
<dbReference type="PROSITE" id="PS01331">
    <property type="entry name" value="THYMIDYLATE_KINASE"/>
    <property type="match status" value="1"/>
</dbReference>
<comment type="catalytic activity">
    <reaction evidence="9 11">
        <text>dTMP + ATP = dTDP + ADP</text>
        <dbReference type="Rhea" id="RHEA:13517"/>
        <dbReference type="ChEBI" id="CHEBI:30616"/>
        <dbReference type="ChEBI" id="CHEBI:58369"/>
        <dbReference type="ChEBI" id="CHEBI:63528"/>
        <dbReference type="ChEBI" id="CHEBI:456216"/>
        <dbReference type="EC" id="2.7.4.9"/>
    </reaction>
</comment>
<dbReference type="NCBIfam" id="TIGR00041">
    <property type="entry name" value="DTMP_kinase"/>
    <property type="match status" value="1"/>
</dbReference>
<evidence type="ECO:0000256" key="2">
    <source>
        <dbReference type="ARBA" id="ARBA00012980"/>
    </source>
</evidence>
<evidence type="ECO:0000256" key="9">
    <source>
        <dbReference type="ARBA" id="ARBA00048743"/>
    </source>
</evidence>
<evidence type="ECO:0000256" key="6">
    <source>
        <dbReference type="ARBA" id="ARBA00022741"/>
    </source>
</evidence>
<evidence type="ECO:0000256" key="8">
    <source>
        <dbReference type="ARBA" id="ARBA00022840"/>
    </source>
</evidence>
<feature type="domain" description="Thymidylate kinase-like" evidence="12">
    <location>
        <begin position="8"/>
        <end position="197"/>
    </location>
</feature>
<dbReference type="GO" id="GO:0005829">
    <property type="term" value="C:cytosol"/>
    <property type="evidence" value="ECO:0007669"/>
    <property type="project" value="TreeGrafter"/>
</dbReference>
<evidence type="ECO:0000313" key="14">
    <source>
        <dbReference type="Proteomes" id="UP000316092"/>
    </source>
</evidence>
<dbReference type="FunFam" id="3.40.50.300:FF:000225">
    <property type="entry name" value="Thymidylate kinase"/>
    <property type="match status" value="1"/>
</dbReference>
<keyword evidence="4 11" id="KW-0808">Transferase</keyword>
<feature type="binding site" evidence="11">
    <location>
        <begin position="10"/>
        <end position="17"/>
    </location>
    <ligand>
        <name>ATP</name>
        <dbReference type="ChEBI" id="CHEBI:30616"/>
    </ligand>
</feature>
<accession>A0A553V1K9</accession>
<gene>
    <name evidence="11 13" type="primary">tmk</name>
    <name evidence="13" type="ORF">FNU79_06815</name>
</gene>
<dbReference type="PANTHER" id="PTHR10344:SF4">
    <property type="entry name" value="UMP-CMP KINASE 2, MITOCHONDRIAL"/>
    <property type="match status" value="1"/>
</dbReference>
<evidence type="ECO:0000313" key="13">
    <source>
        <dbReference type="EMBL" id="TSA86369.1"/>
    </source>
</evidence>
<keyword evidence="7 11" id="KW-0418">Kinase</keyword>
<evidence type="ECO:0000256" key="3">
    <source>
        <dbReference type="ARBA" id="ARBA00017144"/>
    </source>
</evidence>
<dbReference type="HAMAP" id="MF_00165">
    <property type="entry name" value="Thymidylate_kinase"/>
    <property type="match status" value="1"/>
</dbReference>
<comment type="caution">
    <text evidence="13">The sequence shown here is derived from an EMBL/GenBank/DDBJ whole genome shotgun (WGS) entry which is preliminary data.</text>
</comment>
<dbReference type="GO" id="GO:0006235">
    <property type="term" value="P:dTTP biosynthetic process"/>
    <property type="evidence" value="ECO:0007669"/>
    <property type="project" value="UniProtKB-UniRule"/>
</dbReference>
<proteinExistence type="inferred from homology"/>
<evidence type="ECO:0000256" key="1">
    <source>
        <dbReference type="ARBA" id="ARBA00009776"/>
    </source>
</evidence>
<organism evidence="13 14">
    <name type="scientific">Deinococcus detaillensis</name>
    <dbReference type="NCBI Taxonomy" id="2592048"/>
    <lineage>
        <taxon>Bacteria</taxon>
        <taxon>Thermotogati</taxon>
        <taxon>Deinococcota</taxon>
        <taxon>Deinococci</taxon>
        <taxon>Deinococcales</taxon>
        <taxon>Deinococcaceae</taxon>
        <taxon>Deinococcus</taxon>
    </lineage>
</organism>
<dbReference type="PANTHER" id="PTHR10344">
    <property type="entry name" value="THYMIDYLATE KINASE"/>
    <property type="match status" value="1"/>
</dbReference>
<protein>
    <recommendedName>
        <fullName evidence="3 11">Thymidylate kinase</fullName>
        <ecNumber evidence="2 11">2.7.4.9</ecNumber>
    </recommendedName>
    <alternativeName>
        <fullName evidence="11">dTMP kinase</fullName>
    </alternativeName>
</protein>
<dbReference type="InterPro" id="IPR018095">
    <property type="entry name" value="Thymidylate_kin_CS"/>
</dbReference>
<comment type="similarity">
    <text evidence="1 11">Belongs to the thymidylate kinase family.</text>
</comment>
<keyword evidence="14" id="KW-1185">Reference proteome</keyword>
<dbReference type="Gene3D" id="3.40.50.300">
    <property type="entry name" value="P-loop containing nucleotide triphosphate hydrolases"/>
    <property type="match status" value="1"/>
</dbReference>
<name>A0A553V1K9_9DEIO</name>
<dbReference type="Pfam" id="PF02223">
    <property type="entry name" value="Thymidylate_kin"/>
    <property type="match status" value="1"/>
</dbReference>
<dbReference type="InterPro" id="IPR018094">
    <property type="entry name" value="Thymidylate_kinase"/>
</dbReference>
<comment type="function">
    <text evidence="10 11">Phosphorylation of dTMP to form dTDP in both de novo and salvage pathways of dTTP synthesis.</text>
</comment>
<dbReference type="GO" id="GO:0005524">
    <property type="term" value="F:ATP binding"/>
    <property type="evidence" value="ECO:0007669"/>
    <property type="project" value="UniProtKB-UniRule"/>
</dbReference>
<dbReference type="InterPro" id="IPR027417">
    <property type="entry name" value="P-loop_NTPase"/>
</dbReference>
<dbReference type="GO" id="GO:0006233">
    <property type="term" value="P:dTDP biosynthetic process"/>
    <property type="evidence" value="ECO:0007669"/>
    <property type="project" value="InterPro"/>
</dbReference>
<dbReference type="AlphaFoldDB" id="A0A553V1K9"/>
<keyword evidence="8 11" id="KW-0067">ATP-binding</keyword>
<dbReference type="GO" id="GO:0004798">
    <property type="term" value="F:dTMP kinase activity"/>
    <property type="evidence" value="ECO:0007669"/>
    <property type="project" value="UniProtKB-UniRule"/>
</dbReference>
<dbReference type="OrthoDB" id="9774907at2"/>
<evidence type="ECO:0000259" key="12">
    <source>
        <dbReference type="Pfam" id="PF02223"/>
    </source>
</evidence>
<dbReference type="GO" id="GO:0006227">
    <property type="term" value="P:dUDP biosynthetic process"/>
    <property type="evidence" value="ECO:0007669"/>
    <property type="project" value="TreeGrafter"/>
</dbReference>
<evidence type="ECO:0000256" key="5">
    <source>
        <dbReference type="ARBA" id="ARBA00022727"/>
    </source>
</evidence>
<dbReference type="CDD" id="cd01672">
    <property type="entry name" value="TMPK"/>
    <property type="match status" value="1"/>
</dbReference>
<dbReference type="RefSeq" id="WP_143720137.1">
    <property type="nucleotide sequence ID" value="NZ_VKDB01000005.1"/>
</dbReference>
<evidence type="ECO:0000256" key="7">
    <source>
        <dbReference type="ARBA" id="ARBA00022777"/>
    </source>
</evidence>
<sequence length="214" mass="22966">MTGLFISFEGPEGSGKSTQITRLAARLEAAGVSHTLTREPGGTPLGSRIREIVLLDPDLDVNPLSEFLLYSASRAQLVQDVIRPCLQLGEVVICDRYADSSAAYQGAGRGLDPRLVGDVTWEVTGGLLPHITVLLDLDPAVGLGRAAARGQPDRLERADLAFHMRVRQGFLNIAANAPERFLVLDAAQSADILEQQIWQAVKATLLAMGKSAEL</sequence>
<keyword evidence="5 11" id="KW-0545">Nucleotide biosynthesis</keyword>
<dbReference type="EC" id="2.7.4.9" evidence="2 11"/>
<evidence type="ECO:0000256" key="11">
    <source>
        <dbReference type="HAMAP-Rule" id="MF_00165"/>
    </source>
</evidence>